<evidence type="ECO:0000256" key="1">
    <source>
        <dbReference type="ARBA" id="ARBA00022679"/>
    </source>
</evidence>
<dbReference type="AlphaFoldDB" id="A0AAD9XQ03"/>
<dbReference type="InterPro" id="IPR023213">
    <property type="entry name" value="CAT-like_dom_sf"/>
</dbReference>
<dbReference type="Proteomes" id="UP001280121">
    <property type="component" value="Unassembled WGS sequence"/>
</dbReference>
<keyword evidence="1" id="KW-0808">Transferase</keyword>
<keyword evidence="2" id="KW-0012">Acyltransferase</keyword>
<keyword evidence="4" id="KW-1185">Reference proteome</keyword>
<dbReference type="InterPro" id="IPR051504">
    <property type="entry name" value="Plant_metabolite_acyltrans"/>
</dbReference>
<organism evidence="3 4">
    <name type="scientific">Dipteronia dyeriana</name>
    <dbReference type="NCBI Taxonomy" id="168575"/>
    <lineage>
        <taxon>Eukaryota</taxon>
        <taxon>Viridiplantae</taxon>
        <taxon>Streptophyta</taxon>
        <taxon>Embryophyta</taxon>
        <taxon>Tracheophyta</taxon>
        <taxon>Spermatophyta</taxon>
        <taxon>Magnoliopsida</taxon>
        <taxon>eudicotyledons</taxon>
        <taxon>Gunneridae</taxon>
        <taxon>Pentapetalae</taxon>
        <taxon>rosids</taxon>
        <taxon>malvids</taxon>
        <taxon>Sapindales</taxon>
        <taxon>Sapindaceae</taxon>
        <taxon>Hippocastanoideae</taxon>
        <taxon>Acereae</taxon>
        <taxon>Dipteronia</taxon>
    </lineage>
</organism>
<evidence type="ECO:0000313" key="4">
    <source>
        <dbReference type="Proteomes" id="UP001280121"/>
    </source>
</evidence>
<evidence type="ECO:0000256" key="2">
    <source>
        <dbReference type="ARBA" id="ARBA00023315"/>
    </source>
</evidence>
<name>A0AAD9XQ03_9ROSI</name>
<evidence type="ECO:0000313" key="3">
    <source>
        <dbReference type="EMBL" id="KAK2663260.1"/>
    </source>
</evidence>
<comment type="caution">
    <text evidence="3">The sequence shown here is derived from an EMBL/GenBank/DDBJ whole genome shotgun (WGS) entry which is preliminary data.</text>
</comment>
<dbReference type="GO" id="GO:0016747">
    <property type="term" value="F:acyltransferase activity, transferring groups other than amino-acyl groups"/>
    <property type="evidence" value="ECO:0007669"/>
    <property type="project" value="UniProtKB-ARBA"/>
</dbReference>
<reference evidence="3" key="1">
    <citation type="journal article" date="2023" name="Plant J.">
        <title>Genome sequences and population genomics provide insights into the demographic history, inbreeding, and mutation load of two 'living fossil' tree species of Dipteronia.</title>
        <authorList>
            <person name="Feng Y."/>
            <person name="Comes H.P."/>
            <person name="Chen J."/>
            <person name="Zhu S."/>
            <person name="Lu R."/>
            <person name="Zhang X."/>
            <person name="Li P."/>
            <person name="Qiu J."/>
            <person name="Olsen K.M."/>
            <person name="Qiu Y."/>
        </authorList>
    </citation>
    <scope>NUCLEOTIDE SEQUENCE</scope>
    <source>
        <strain evidence="3">KIB01</strain>
    </source>
</reference>
<gene>
    <name evidence="3" type="ORF">Ddye_001834</name>
</gene>
<dbReference type="EMBL" id="JANJYI010000001">
    <property type="protein sequence ID" value="KAK2663260.1"/>
    <property type="molecule type" value="Genomic_DNA"/>
</dbReference>
<dbReference type="Gene3D" id="3.30.559.10">
    <property type="entry name" value="Chloramphenicol acetyltransferase-like domain"/>
    <property type="match status" value="2"/>
</dbReference>
<accession>A0AAD9XQ03</accession>
<protein>
    <submittedName>
        <fullName evidence="3">Uncharacterized protein</fullName>
    </submittedName>
</protein>
<dbReference type="SUPFAM" id="SSF52777">
    <property type="entry name" value="CoA-dependent acyltransferases"/>
    <property type="match status" value="1"/>
</dbReference>
<proteinExistence type="predicted"/>
<dbReference type="Pfam" id="PF02458">
    <property type="entry name" value="Transferase"/>
    <property type="match status" value="1"/>
</dbReference>
<sequence length="510" mass="56568">MFSFHMAENTIQVDGVIRVSANSDSNGSTAESTLPLTLFDTFWLKFPPVERLFFYELTHLTHPLFDSVILPNLKRSLSLTLLHYPPLAGQIKWPPQAPKPAVFYSPKDGVSVTVAESNANFDRVSADDIHEALELRPLTPELVTSDDFADMVALQITLFPNKGFSIGVSTHHAIFDGKSSTTFIKSWAHLCKSLIDEDQQSPSLPPELTPSFDRTVIKDPTGADVSFVEKWFGLDGKYSSNSRSLKVFPTFGAIQNSVRGTFELSREDLTKLRNRVEEYYQVKESKHKLHLSTFVLTCAYVFVCMVKARGGDKDRQVVIGFAADYRTRLEPPITSNYFGNCVGTQASFLKAEDLMEEKGVEIAAEKLSEAIKGLENKGAVEALEQIFGLYGKVEQGIQILGTAGSNRFGVYETDFGWGRPKKVEIVSIDRTGSVSLAESRRAHGGVEVGLVLDKNEMDAFASFFYQVASWAETIKNQSPVCAVDSWAEASKNQRKVHFCSPKSVSITSRI</sequence>
<dbReference type="PANTHER" id="PTHR31625">
    <property type="match status" value="1"/>
</dbReference>